<evidence type="ECO:0000256" key="2">
    <source>
        <dbReference type="SAM" id="Phobius"/>
    </source>
</evidence>
<name>A0ABN9XUK0_9DINO</name>
<feature type="transmembrane region" description="Helical" evidence="2">
    <location>
        <begin position="15"/>
        <end position="38"/>
    </location>
</feature>
<organism evidence="3 4">
    <name type="scientific">Prorocentrum cordatum</name>
    <dbReference type="NCBI Taxonomy" id="2364126"/>
    <lineage>
        <taxon>Eukaryota</taxon>
        <taxon>Sar</taxon>
        <taxon>Alveolata</taxon>
        <taxon>Dinophyceae</taxon>
        <taxon>Prorocentrales</taxon>
        <taxon>Prorocentraceae</taxon>
        <taxon>Prorocentrum</taxon>
    </lineage>
</organism>
<evidence type="ECO:0000256" key="1">
    <source>
        <dbReference type="SAM" id="MobiDB-lite"/>
    </source>
</evidence>
<accession>A0ABN9XUK0</accession>
<keyword evidence="4" id="KW-1185">Reference proteome</keyword>
<keyword evidence="2" id="KW-0812">Transmembrane</keyword>
<evidence type="ECO:0008006" key="5">
    <source>
        <dbReference type="Google" id="ProtNLM"/>
    </source>
</evidence>
<reference evidence="3" key="1">
    <citation type="submission" date="2023-10" db="EMBL/GenBank/DDBJ databases">
        <authorList>
            <person name="Chen Y."/>
            <person name="Shah S."/>
            <person name="Dougan E. K."/>
            <person name="Thang M."/>
            <person name="Chan C."/>
        </authorList>
    </citation>
    <scope>NUCLEOTIDE SEQUENCE [LARGE SCALE GENOMIC DNA]</scope>
</reference>
<keyword evidence="2" id="KW-1133">Transmembrane helix</keyword>
<gene>
    <name evidence="3" type="ORF">PCOR1329_LOCUS79940</name>
</gene>
<feature type="region of interest" description="Disordered" evidence="1">
    <location>
        <begin position="116"/>
        <end position="136"/>
    </location>
</feature>
<evidence type="ECO:0000313" key="4">
    <source>
        <dbReference type="Proteomes" id="UP001189429"/>
    </source>
</evidence>
<keyword evidence="2" id="KW-0472">Membrane</keyword>
<proteinExistence type="predicted"/>
<dbReference type="EMBL" id="CAUYUJ010021281">
    <property type="protein sequence ID" value="CAK0903714.1"/>
    <property type="molecule type" value="Genomic_DNA"/>
</dbReference>
<dbReference type="Proteomes" id="UP001189429">
    <property type="component" value="Unassembled WGS sequence"/>
</dbReference>
<evidence type="ECO:0000313" key="3">
    <source>
        <dbReference type="EMBL" id="CAK0903714.1"/>
    </source>
</evidence>
<protein>
    <recommendedName>
        <fullName evidence="5">Photosystem II reaction center Psb28 protein</fullName>
    </recommendedName>
</protein>
<feature type="region of interest" description="Disordered" evidence="1">
    <location>
        <begin position="65"/>
        <end position="104"/>
    </location>
</feature>
<comment type="caution">
    <text evidence="3">The sequence shown here is derived from an EMBL/GenBank/DDBJ whole genome shotgun (WGS) entry which is preliminary data.</text>
</comment>
<sequence>MIVEKDAGGNPMVTIGLWICVAAILAVMLFSTYVLMWYAHVTATEPKATDNKVDAMRSVEAILARSTGRRTPTAARPKGTRAAGATPRVPAAGGTPRAPSSWSSFYTESSRHVPESVRSSTVGTPAARVGAESGPRRAGALPLQPLCPQLIVPDGTRLKSVLQEAVCRRRQDLTFNVNGISALGGAPLFQIRVVETAVTAGNCGIFVETLGGKEQFAFLSTQELWADEGDTTPKFSIMRRPAERGDALPARTA</sequence>